<organism evidence="3 4">
    <name type="scientific">Denitratisoma oestradiolicum</name>
    <dbReference type="NCBI Taxonomy" id="311182"/>
    <lineage>
        <taxon>Bacteria</taxon>
        <taxon>Pseudomonadati</taxon>
        <taxon>Pseudomonadota</taxon>
        <taxon>Betaproteobacteria</taxon>
        <taxon>Nitrosomonadales</taxon>
        <taxon>Sterolibacteriaceae</taxon>
        <taxon>Denitratisoma</taxon>
    </lineage>
</organism>
<feature type="domain" description="AAA" evidence="1">
    <location>
        <begin position="18"/>
        <end position="135"/>
    </location>
</feature>
<evidence type="ECO:0000313" key="3">
    <source>
        <dbReference type="EMBL" id="CAB1369906.1"/>
    </source>
</evidence>
<sequence>MYPRTLTQTLLTVSAAFPVLMVTGPRQVGKTTLLEMCARDTPRNYVTLDDLDARALAQSDPALFLQTWQTPVIIDEIQYAPQLFSAIKMQVDRDKSNGQFWLTGSQKFHLMRGITETLAGRVAIVDLLGLSQAELQGRADTSKPFVPTPEWIAYARQQAQPQSLSDVFGRIWLGSYPRLNAQGAQARDIFYRSYIQTYIQRDVQDVLKISDQTAFNRFLTAVAARTGQLLNYASLARAVDIDNKTAKAWLSVLETSGLVYLLQPYHSNLTKRLVKAPKLYFLDTGLAAYLTRWPDAPSLEAGAMSGAMLETWAVSEIIKSYWHNGQEAPLYFYRDTDQQEVDLLVDSAIALYPVEIKKTASPSHNAKRHFTILDKLGKPVGPGAVLCFVERDMPLSRDVTALPLGYL</sequence>
<dbReference type="InterPro" id="IPR025420">
    <property type="entry name" value="DUF4143"/>
</dbReference>
<protein>
    <submittedName>
        <fullName evidence="3">ATPase</fullName>
    </submittedName>
</protein>
<evidence type="ECO:0000313" key="4">
    <source>
        <dbReference type="Proteomes" id="UP000515733"/>
    </source>
</evidence>
<dbReference type="EMBL" id="LR778301">
    <property type="protein sequence ID" value="CAB1369906.1"/>
    <property type="molecule type" value="Genomic_DNA"/>
</dbReference>
<dbReference type="PANTHER" id="PTHR43566:SF2">
    <property type="entry name" value="DUF4143 DOMAIN-CONTAINING PROTEIN"/>
    <property type="match status" value="1"/>
</dbReference>
<dbReference type="Proteomes" id="UP000515733">
    <property type="component" value="Chromosome"/>
</dbReference>
<dbReference type="Pfam" id="PF13173">
    <property type="entry name" value="AAA_14"/>
    <property type="match status" value="1"/>
</dbReference>
<reference evidence="3 4" key="1">
    <citation type="submission" date="2020-03" db="EMBL/GenBank/DDBJ databases">
        <authorList>
            <consortium name="Genoscope - CEA"/>
            <person name="William W."/>
        </authorList>
    </citation>
    <scope>NUCLEOTIDE SEQUENCE [LARGE SCALE GENOMIC DNA]</scope>
    <source>
        <strain evidence="4">DSM 16959</strain>
    </source>
</reference>
<dbReference type="AlphaFoldDB" id="A0A6S6YBB5"/>
<dbReference type="PANTHER" id="PTHR43566">
    <property type="entry name" value="CONSERVED PROTEIN"/>
    <property type="match status" value="1"/>
</dbReference>
<dbReference type="SUPFAM" id="SSF52540">
    <property type="entry name" value="P-loop containing nucleoside triphosphate hydrolases"/>
    <property type="match status" value="1"/>
</dbReference>
<dbReference type="Pfam" id="PF13635">
    <property type="entry name" value="DUF4143"/>
    <property type="match status" value="1"/>
</dbReference>
<accession>A0A6S6YBB5</accession>
<dbReference type="OrthoDB" id="9771844at2"/>
<name>A0A6S6YBB5_9PROT</name>
<keyword evidence="4" id="KW-1185">Reference proteome</keyword>
<feature type="domain" description="DUF4143" evidence="2">
    <location>
        <begin position="200"/>
        <end position="358"/>
    </location>
</feature>
<gene>
    <name evidence="3" type="ORF">DENOEST_2741</name>
</gene>
<dbReference type="InterPro" id="IPR027417">
    <property type="entry name" value="P-loop_NTPase"/>
</dbReference>
<dbReference type="InterPro" id="IPR041682">
    <property type="entry name" value="AAA_14"/>
</dbReference>
<dbReference type="KEGG" id="doe:DENOEST_2741"/>
<proteinExistence type="predicted"/>
<evidence type="ECO:0000259" key="2">
    <source>
        <dbReference type="Pfam" id="PF13635"/>
    </source>
</evidence>
<evidence type="ECO:0000259" key="1">
    <source>
        <dbReference type="Pfam" id="PF13173"/>
    </source>
</evidence>